<keyword evidence="10" id="KW-1185">Reference proteome</keyword>
<evidence type="ECO:0000313" key="10">
    <source>
        <dbReference type="Proteomes" id="UP000317494"/>
    </source>
</evidence>
<dbReference type="InterPro" id="IPR032435">
    <property type="entry name" value="STML2-like_C"/>
</dbReference>
<comment type="caution">
    <text evidence="6">The sequence shown here is derived from an EMBL/GenBank/DDBJ whole genome shotgun (WGS) entry which is preliminary data.</text>
</comment>
<dbReference type="VEuPathDB" id="FungiDB:SeMB42_g07038"/>
<protein>
    <recommendedName>
        <fullName evidence="5">Band 7 domain-containing protein</fullName>
    </recommendedName>
</protein>
<dbReference type="VEuPathDB" id="FungiDB:SeMB42_g07034"/>
<dbReference type="InterPro" id="IPR001972">
    <property type="entry name" value="Stomatin_HflK_fam"/>
</dbReference>
<evidence type="ECO:0000256" key="4">
    <source>
        <dbReference type="SAM" id="MobiDB-lite"/>
    </source>
</evidence>
<organism evidence="6 10">
    <name type="scientific">Synchytrium endobioticum</name>
    <dbReference type="NCBI Taxonomy" id="286115"/>
    <lineage>
        <taxon>Eukaryota</taxon>
        <taxon>Fungi</taxon>
        <taxon>Fungi incertae sedis</taxon>
        <taxon>Chytridiomycota</taxon>
        <taxon>Chytridiomycota incertae sedis</taxon>
        <taxon>Chytridiomycetes</taxon>
        <taxon>Synchytriales</taxon>
        <taxon>Synchytriaceae</taxon>
        <taxon>Synchytrium</taxon>
    </lineage>
</organism>
<feature type="region of interest" description="Disordered" evidence="4">
    <location>
        <begin position="370"/>
        <end position="392"/>
    </location>
</feature>
<dbReference type="InterPro" id="IPR001107">
    <property type="entry name" value="Band_7"/>
</dbReference>
<dbReference type="Gene3D" id="3.30.479.30">
    <property type="entry name" value="Band 7 domain"/>
    <property type="match status" value="1"/>
</dbReference>
<feature type="compositionally biased region" description="Low complexity" evidence="4">
    <location>
        <begin position="382"/>
        <end position="391"/>
    </location>
</feature>
<evidence type="ECO:0000313" key="11">
    <source>
        <dbReference type="Proteomes" id="UP000320475"/>
    </source>
</evidence>
<evidence type="ECO:0000256" key="2">
    <source>
        <dbReference type="ARBA" id="ARBA00008164"/>
    </source>
</evidence>
<dbReference type="Proteomes" id="UP000317494">
    <property type="component" value="Unassembled WGS sequence"/>
</dbReference>
<dbReference type="VEuPathDB" id="FungiDB:SeMB42_g07036"/>
<dbReference type="InterPro" id="IPR050710">
    <property type="entry name" value="Band7/mec-2_domain"/>
</dbReference>
<dbReference type="Proteomes" id="UP000320475">
    <property type="component" value="Unassembled WGS sequence"/>
</dbReference>
<reference evidence="10 11" key="1">
    <citation type="journal article" date="2019" name="Sci. Rep.">
        <title>Comparative genomics of chytrid fungi reveal insights into the obligate biotrophic and pathogenic lifestyle of Synchytrium endobioticum.</title>
        <authorList>
            <person name="van de Vossenberg B.T.L.H."/>
            <person name="Warris S."/>
            <person name="Nguyen H.D.T."/>
            <person name="van Gent-Pelzer M.P.E."/>
            <person name="Joly D.L."/>
            <person name="van de Geest H.C."/>
            <person name="Bonants P.J.M."/>
            <person name="Smith D.S."/>
            <person name="Levesque C.A."/>
            <person name="van der Lee T.A.J."/>
        </authorList>
    </citation>
    <scope>NUCLEOTIDE SEQUENCE [LARGE SCALE GENOMIC DNA]</scope>
    <source>
        <strain evidence="9 11">LEV6574</strain>
        <strain evidence="6 10">MB42</strain>
    </source>
</reference>
<dbReference type="GO" id="GO:0098552">
    <property type="term" value="C:side of membrane"/>
    <property type="evidence" value="ECO:0007669"/>
    <property type="project" value="UniProtKB-ARBA"/>
</dbReference>
<dbReference type="EMBL" id="QEAN01000447">
    <property type="protein sequence ID" value="TPX36805.1"/>
    <property type="molecule type" value="Genomic_DNA"/>
</dbReference>
<evidence type="ECO:0000313" key="6">
    <source>
        <dbReference type="EMBL" id="TPX36805.1"/>
    </source>
</evidence>
<dbReference type="GO" id="GO:0005739">
    <property type="term" value="C:mitochondrion"/>
    <property type="evidence" value="ECO:0007669"/>
    <property type="project" value="UniProtKB-SubCell"/>
</dbReference>
<dbReference type="EMBL" id="QEAN01000447">
    <property type="protein sequence ID" value="TPX36806.1"/>
    <property type="molecule type" value="Genomic_DNA"/>
</dbReference>
<dbReference type="PANTHER" id="PTHR43327">
    <property type="entry name" value="STOMATIN-LIKE PROTEIN 2, MITOCHONDRIAL"/>
    <property type="match status" value="1"/>
</dbReference>
<keyword evidence="3" id="KW-0496">Mitochondrion</keyword>
<dbReference type="PANTHER" id="PTHR43327:SF10">
    <property type="entry name" value="STOMATIN-LIKE PROTEIN 2, MITOCHONDRIAL"/>
    <property type="match status" value="1"/>
</dbReference>
<evidence type="ECO:0000256" key="1">
    <source>
        <dbReference type="ARBA" id="ARBA00004173"/>
    </source>
</evidence>
<evidence type="ECO:0000313" key="7">
    <source>
        <dbReference type="EMBL" id="TPX36806.1"/>
    </source>
</evidence>
<dbReference type="STRING" id="286115.A0A507CGN5"/>
<dbReference type="EMBL" id="QEAN01000447">
    <property type="protein sequence ID" value="TPX36810.1"/>
    <property type="molecule type" value="Genomic_DNA"/>
</dbReference>
<proteinExistence type="inferred from homology"/>
<dbReference type="CDD" id="cd08829">
    <property type="entry name" value="SPFH_paraslipin"/>
    <property type="match status" value="1"/>
</dbReference>
<evidence type="ECO:0000259" key="5">
    <source>
        <dbReference type="SMART" id="SM00244"/>
    </source>
</evidence>
<dbReference type="Pfam" id="PF16200">
    <property type="entry name" value="Band_7_C"/>
    <property type="match status" value="1"/>
</dbReference>
<feature type="domain" description="Band 7" evidence="5">
    <location>
        <begin position="84"/>
        <end position="242"/>
    </location>
</feature>
<dbReference type="PRINTS" id="PR00721">
    <property type="entry name" value="STOMATIN"/>
</dbReference>
<dbReference type="GO" id="GO:0005886">
    <property type="term" value="C:plasma membrane"/>
    <property type="evidence" value="ECO:0007669"/>
    <property type="project" value="UniProtKB-ARBA"/>
</dbReference>
<name>A0A507CGN5_9FUNG</name>
<dbReference type="FunFam" id="3.30.479.30:FF:000004">
    <property type="entry name" value="Putative membrane protease family, stomatin"/>
    <property type="match status" value="1"/>
</dbReference>
<evidence type="ECO:0000313" key="8">
    <source>
        <dbReference type="EMBL" id="TPX36810.1"/>
    </source>
</evidence>
<dbReference type="GO" id="GO:0007005">
    <property type="term" value="P:mitochondrion organization"/>
    <property type="evidence" value="ECO:0007669"/>
    <property type="project" value="TreeGrafter"/>
</dbReference>
<dbReference type="EMBL" id="QEAM01000558">
    <property type="protein sequence ID" value="TPX38848.1"/>
    <property type="molecule type" value="Genomic_DNA"/>
</dbReference>
<evidence type="ECO:0000256" key="3">
    <source>
        <dbReference type="ARBA" id="ARBA00023128"/>
    </source>
</evidence>
<dbReference type="SMART" id="SM00244">
    <property type="entry name" value="PHB"/>
    <property type="match status" value="1"/>
</dbReference>
<comment type="similarity">
    <text evidence="2">Belongs to the band 7/mec-2 family.</text>
</comment>
<gene>
    <name evidence="9" type="ORF">SeLEV6574_g07580</name>
    <name evidence="8" type="ORF">SeMB42_g07034</name>
    <name evidence="6" type="ORF">SeMB42_g07036</name>
    <name evidence="7" type="ORF">SeMB42_g07038</name>
</gene>
<dbReference type="Pfam" id="PF01145">
    <property type="entry name" value="Band_7"/>
    <property type="match status" value="1"/>
</dbReference>
<sequence>MTNILSAVQWPLQPQGHRARVLSTMALAIRTAATRLHPTLTNISTSLLIPLPLPIASQLRHYQSAYTGGSYNSYRHRRVLPTNTIIKFVPQQEAWLVERMGKFHRILDPGLAVLIPFLDSIKYVKSLKEVAIEIPSQSAITQDNVTLELDGVLYFKIIDAYRASYGIADHEYAMTQLAQTTMRAEIGQMTLDKTLAERTQLNSNIVHAINSAAQDWGIQCLRYEIRDIHPPDNVVTAMHQQVSAERRKRAEILESEGQRQAAINVAEGKKQSAILDSEAMKAKQVNEAFGEADAILLRAKATAESISRIASSIESAGSSGHDAVSLSIAKEYIEAWSKIGKEGTTVVVPSNMADAAGMVTSAMKMFDNVRRGSGLKTGNSGPSPAAAPASPNCTMLSSTTPCLSLENSKDRRTDAIHHNINTEL</sequence>
<accession>A0A507CGN5</accession>
<evidence type="ECO:0000313" key="9">
    <source>
        <dbReference type="EMBL" id="TPX38848.1"/>
    </source>
</evidence>
<dbReference type="SUPFAM" id="SSF117892">
    <property type="entry name" value="Band 7/SPFH domain"/>
    <property type="match status" value="1"/>
</dbReference>
<dbReference type="OrthoDB" id="434619at2759"/>
<dbReference type="InterPro" id="IPR036013">
    <property type="entry name" value="Band_7/SPFH_dom_sf"/>
</dbReference>
<comment type="subcellular location">
    <subcellularLocation>
        <location evidence="1">Mitochondrion</location>
    </subcellularLocation>
</comment>
<dbReference type="AlphaFoldDB" id="A0A507CGN5"/>